<evidence type="ECO:0000313" key="2">
    <source>
        <dbReference type="EMBL" id="CAE7298163.1"/>
    </source>
</evidence>
<sequence length="359" mass="40076">MASASRVDLNADDKGLRTCWTSCNVLPEWQGAILQHHKLETLDDFVFMINKQEWETSLNAFCQEVNAIRDNRLALARVKASWQAGSTAIQACQQTAIKHQSDMDLDDPLPEATLQTLQHDWKRSYQLVMEPHLEPADSLRGRVYREFKRRTMSVLDARKIKTIVAQSMPSREENILLHTGVVLQMHKESLAPLRSADSDGVERKMIGLTESLNYADVSLRNCMEFGGGSLAWYERNDKLTRGKMASLVRRGDNACTALATALQETHLEWRSPPARSLESAGAPEPKRRVTADPSATSPNKAPRLQTVSMAKGGRKFCKAYNDGRGCNRSPCPDLHTCDVRLPSGAACNSTQHTRLQHPA</sequence>
<dbReference type="OrthoDB" id="411962at2759"/>
<evidence type="ECO:0008006" key="4">
    <source>
        <dbReference type="Google" id="ProtNLM"/>
    </source>
</evidence>
<keyword evidence="3" id="KW-1185">Reference proteome</keyword>
<dbReference type="EMBL" id="CAJNDS010002046">
    <property type="protein sequence ID" value="CAE7298163.1"/>
    <property type="molecule type" value="Genomic_DNA"/>
</dbReference>
<proteinExistence type="predicted"/>
<evidence type="ECO:0000256" key="1">
    <source>
        <dbReference type="SAM" id="MobiDB-lite"/>
    </source>
</evidence>
<comment type="caution">
    <text evidence="2">The sequence shown here is derived from an EMBL/GenBank/DDBJ whole genome shotgun (WGS) entry which is preliminary data.</text>
</comment>
<name>A0A812N230_9DINO</name>
<accession>A0A812N230</accession>
<protein>
    <recommendedName>
        <fullName evidence="4">C3H1-type domain-containing protein</fullName>
    </recommendedName>
</protein>
<reference evidence="2" key="1">
    <citation type="submission" date="2021-02" db="EMBL/GenBank/DDBJ databases">
        <authorList>
            <person name="Dougan E. K."/>
            <person name="Rhodes N."/>
            <person name="Thang M."/>
            <person name="Chan C."/>
        </authorList>
    </citation>
    <scope>NUCLEOTIDE SEQUENCE</scope>
</reference>
<organism evidence="2 3">
    <name type="scientific">Symbiodinium natans</name>
    <dbReference type="NCBI Taxonomy" id="878477"/>
    <lineage>
        <taxon>Eukaryota</taxon>
        <taxon>Sar</taxon>
        <taxon>Alveolata</taxon>
        <taxon>Dinophyceae</taxon>
        <taxon>Suessiales</taxon>
        <taxon>Symbiodiniaceae</taxon>
        <taxon>Symbiodinium</taxon>
    </lineage>
</organism>
<dbReference type="AlphaFoldDB" id="A0A812N230"/>
<feature type="region of interest" description="Disordered" evidence="1">
    <location>
        <begin position="270"/>
        <end position="302"/>
    </location>
</feature>
<gene>
    <name evidence="2" type="ORF">SNAT2548_LOCUS15696</name>
</gene>
<dbReference type="Proteomes" id="UP000604046">
    <property type="component" value="Unassembled WGS sequence"/>
</dbReference>
<evidence type="ECO:0000313" key="3">
    <source>
        <dbReference type="Proteomes" id="UP000604046"/>
    </source>
</evidence>